<evidence type="ECO:0000313" key="2">
    <source>
        <dbReference type="EMBL" id="GAA4358222.1"/>
    </source>
</evidence>
<evidence type="ECO:0000259" key="1">
    <source>
        <dbReference type="Pfam" id="PF03544"/>
    </source>
</evidence>
<dbReference type="Pfam" id="PF03544">
    <property type="entry name" value="TonB_C"/>
    <property type="match status" value="1"/>
</dbReference>
<organism evidence="2 3">
    <name type="scientific">Hymenobacter saemangeumensis</name>
    <dbReference type="NCBI Taxonomy" id="1084522"/>
    <lineage>
        <taxon>Bacteria</taxon>
        <taxon>Pseudomonadati</taxon>
        <taxon>Bacteroidota</taxon>
        <taxon>Cytophagia</taxon>
        <taxon>Cytophagales</taxon>
        <taxon>Hymenobacteraceae</taxon>
        <taxon>Hymenobacter</taxon>
    </lineage>
</organism>
<gene>
    <name evidence="2" type="ORF">GCM10023185_23640</name>
</gene>
<dbReference type="Proteomes" id="UP001501153">
    <property type="component" value="Unassembled WGS sequence"/>
</dbReference>
<dbReference type="SUPFAM" id="SSF74653">
    <property type="entry name" value="TolA/TonB C-terminal domain"/>
    <property type="match status" value="1"/>
</dbReference>
<feature type="domain" description="TonB C-terminal" evidence="1">
    <location>
        <begin position="33"/>
        <end position="67"/>
    </location>
</feature>
<accession>A0ABP8IGT9</accession>
<dbReference type="EMBL" id="BAABGZ010000027">
    <property type="protein sequence ID" value="GAA4358222.1"/>
    <property type="molecule type" value="Genomic_DNA"/>
</dbReference>
<sequence length="163" mass="17885">MMPLLPRFWQLADSAERTDAADVFNHYIRHFISYPALALQAGIGGTIYARLTVQPDGRVGSITITRRDLSSSSPPVKAVMALDAELQRVAWRLRFKPAAPVIDSVAMRAIAEADSIARAEALTSTIAEADSTEVSIFIPVEEVRAPVIRADTVTIFHRFVPQP</sequence>
<keyword evidence="3" id="KW-1185">Reference proteome</keyword>
<name>A0ABP8IGT9_9BACT</name>
<protein>
    <recommendedName>
        <fullName evidence="1">TonB C-terminal domain-containing protein</fullName>
    </recommendedName>
</protein>
<evidence type="ECO:0000313" key="3">
    <source>
        <dbReference type="Proteomes" id="UP001501153"/>
    </source>
</evidence>
<dbReference type="InterPro" id="IPR037682">
    <property type="entry name" value="TonB_C"/>
</dbReference>
<dbReference type="Gene3D" id="3.30.1150.10">
    <property type="match status" value="1"/>
</dbReference>
<reference evidence="3" key="1">
    <citation type="journal article" date="2019" name="Int. J. Syst. Evol. Microbiol.">
        <title>The Global Catalogue of Microorganisms (GCM) 10K type strain sequencing project: providing services to taxonomists for standard genome sequencing and annotation.</title>
        <authorList>
            <consortium name="The Broad Institute Genomics Platform"/>
            <consortium name="The Broad Institute Genome Sequencing Center for Infectious Disease"/>
            <person name="Wu L."/>
            <person name="Ma J."/>
        </authorList>
    </citation>
    <scope>NUCLEOTIDE SEQUENCE [LARGE SCALE GENOMIC DNA]</scope>
    <source>
        <strain evidence="3">JCM 17923</strain>
    </source>
</reference>
<comment type="caution">
    <text evidence="2">The sequence shown here is derived from an EMBL/GenBank/DDBJ whole genome shotgun (WGS) entry which is preliminary data.</text>
</comment>
<proteinExistence type="predicted"/>